<accession>A0A5Q0QG92</accession>
<dbReference type="SMART" id="SM00563">
    <property type="entry name" value="PlsC"/>
    <property type="match status" value="1"/>
</dbReference>
<sequence>MFYPLLRSFVKFGLNWYVADWQLKNLANASLHHPTIVVCNHPNSFFDALVLAVHSPKETRFLVRGDIFKKQWANWALRNLFMIPIYKKSDDPDFEVMNAFTYDECAKWLKSSENIVIFPEGVSRNTHRLRPFMPSGFSALVKRAISMDIPVQIQPYVINYSSFNAIPKAVALTALSPIDSTDYIQESEVDTSKILTLMREEMDSELAGIPITPTPDYAKNREWMKYPAKAGYYTHHWLYKLLKAQVEKKTSGTIFYDSLMFAALLFGYPLLILILSLLIGNLIGFWTGLLIFTILPFLSYCWVQYEPIRVHDESDTFKDNKLN</sequence>
<evidence type="ECO:0000256" key="1">
    <source>
        <dbReference type="ARBA" id="ARBA00005189"/>
    </source>
</evidence>
<feature type="transmembrane region" description="Helical" evidence="4">
    <location>
        <begin position="258"/>
        <end position="279"/>
    </location>
</feature>
<keyword evidence="4" id="KW-0472">Membrane</keyword>
<feature type="domain" description="Phospholipid/glycerol acyltransferase" evidence="5">
    <location>
        <begin position="35"/>
        <end position="161"/>
    </location>
</feature>
<evidence type="ECO:0000256" key="2">
    <source>
        <dbReference type="ARBA" id="ARBA00022679"/>
    </source>
</evidence>
<dbReference type="PANTHER" id="PTHR10434:SF11">
    <property type="entry name" value="1-ACYL-SN-GLYCEROL-3-PHOSPHATE ACYLTRANSFERASE"/>
    <property type="match status" value="1"/>
</dbReference>
<dbReference type="AlphaFoldDB" id="A0A5Q0QG92"/>
<organism evidence="6 7">
    <name type="scientific">Sphingobacterium zhuxiongii</name>
    <dbReference type="NCBI Taxonomy" id="2662364"/>
    <lineage>
        <taxon>Bacteria</taxon>
        <taxon>Pseudomonadati</taxon>
        <taxon>Bacteroidota</taxon>
        <taxon>Sphingobacteriia</taxon>
        <taxon>Sphingobacteriales</taxon>
        <taxon>Sphingobacteriaceae</taxon>
        <taxon>Sphingobacterium</taxon>
    </lineage>
</organism>
<reference evidence="6 7" key="1">
    <citation type="submission" date="2019-10" db="EMBL/GenBank/DDBJ databases">
        <authorList>
            <person name="Dong K."/>
        </authorList>
    </citation>
    <scope>NUCLEOTIDE SEQUENCE [LARGE SCALE GENOMIC DNA]</scope>
    <source>
        <strain evidence="7">dk4302</strain>
    </source>
</reference>
<keyword evidence="3" id="KW-0012">Acyltransferase</keyword>
<keyword evidence="4" id="KW-1133">Transmembrane helix</keyword>
<protein>
    <recommendedName>
        <fullName evidence="5">Phospholipid/glycerol acyltransferase domain-containing protein</fullName>
    </recommendedName>
</protein>
<dbReference type="KEGG" id="sphe:GFH32_07945"/>
<keyword evidence="7" id="KW-1185">Reference proteome</keyword>
<dbReference type="Pfam" id="PF01553">
    <property type="entry name" value="Acyltransferase"/>
    <property type="match status" value="1"/>
</dbReference>
<keyword evidence="2" id="KW-0808">Transferase</keyword>
<dbReference type="PANTHER" id="PTHR10434">
    <property type="entry name" value="1-ACYL-SN-GLYCEROL-3-PHOSPHATE ACYLTRANSFERASE"/>
    <property type="match status" value="1"/>
</dbReference>
<dbReference type="InterPro" id="IPR002123">
    <property type="entry name" value="Plipid/glycerol_acylTrfase"/>
</dbReference>
<dbReference type="RefSeq" id="WP_153510936.1">
    <property type="nucleotide sequence ID" value="NZ_CP045652.1"/>
</dbReference>
<evidence type="ECO:0000256" key="4">
    <source>
        <dbReference type="SAM" id="Phobius"/>
    </source>
</evidence>
<dbReference type="GO" id="GO:0006654">
    <property type="term" value="P:phosphatidic acid biosynthetic process"/>
    <property type="evidence" value="ECO:0007669"/>
    <property type="project" value="TreeGrafter"/>
</dbReference>
<evidence type="ECO:0000313" key="7">
    <source>
        <dbReference type="Proteomes" id="UP000326921"/>
    </source>
</evidence>
<name>A0A5Q0QG92_9SPHI</name>
<comment type="pathway">
    <text evidence="1">Lipid metabolism.</text>
</comment>
<dbReference type="GO" id="GO:0003841">
    <property type="term" value="F:1-acylglycerol-3-phosphate O-acyltransferase activity"/>
    <property type="evidence" value="ECO:0007669"/>
    <property type="project" value="TreeGrafter"/>
</dbReference>
<dbReference type="Proteomes" id="UP000326921">
    <property type="component" value="Chromosome"/>
</dbReference>
<evidence type="ECO:0000313" key="6">
    <source>
        <dbReference type="EMBL" id="QGA26260.1"/>
    </source>
</evidence>
<dbReference type="SUPFAM" id="SSF69593">
    <property type="entry name" value="Glycerol-3-phosphate (1)-acyltransferase"/>
    <property type="match status" value="1"/>
</dbReference>
<proteinExistence type="predicted"/>
<feature type="transmembrane region" description="Helical" evidence="4">
    <location>
        <begin position="285"/>
        <end position="303"/>
    </location>
</feature>
<evidence type="ECO:0000256" key="3">
    <source>
        <dbReference type="ARBA" id="ARBA00023315"/>
    </source>
</evidence>
<evidence type="ECO:0000259" key="5">
    <source>
        <dbReference type="SMART" id="SM00563"/>
    </source>
</evidence>
<gene>
    <name evidence="6" type="ORF">GFH32_07945</name>
</gene>
<dbReference type="EMBL" id="CP045652">
    <property type="protein sequence ID" value="QGA26260.1"/>
    <property type="molecule type" value="Genomic_DNA"/>
</dbReference>
<keyword evidence="4" id="KW-0812">Transmembrane</keyword>